<dbReference type="EMBL" id="VITH01000001">
    <property type="protein sequence ID" value="TWA87146.1"/>
    <property type="molecule type" value="Genomic_DNA"/>
</dbReference>
<evidence type="ECO:0000313" key="1">
    <source>
        <dbReference type="EMBL" id="TWA87146.1"/>
    </source>
</evidence>
<organism evidence="1 2">
    <name type="scientific">Azospirillum brasilense</name>
    <dbReference type="NCBI Taxonomy" id="192"/>
    <lineage>
        <taxon>Bacteria</taxon>
        <taxon>Pseudomonadati</taxon>
        <taxon>Pseudomonadota</taxon>
        <taxon>Alphaproteobacteria</taxon>
        <taxon>Rhodospirillales</taxon>
        <taxon>Azospirillaceae</taxon>
        <taxon>Azospirillum</taxon>
    </lineage>
</organism>
<name>A0A560CQK9_AZOBR</name>
<dbReference type="Proteomes" id="UP000318529">
    <property type="component" value="Unassembled WGS sequence"/>
</dbReference>
<protein>
    <submittedName>
        <fullName evidence="1">Uncharacterized protein</fullName>
    </submittedName>
</protein>
<sequence length="309" mass="34364">MSSLPDLQQMIMDTGALTSRLERLLAAHPESSSLGANIASLRKRQAKLEAAFREEADRVEVDVCNYRLIPEVERPLAAGVGDALKTFQSLLSVVYDAVKYGPKSTKRIGAEVWAQTALGFNYTYAGSIGIVMTLPNERLLIDSHLDEAMKTVFEMVKSPDSSTVLSHARQLGVGPVRAMHDWAQGHLAAGFGASIKWGRGDDIRSEVLVQMPELENLRRVISEASDENVDYWYVSGDLVGANVSSKTFHIKTEDMNIKGTFGAAIGQAQTVELPKRYRFKLRRTTRVYYSTDKEDVEYFLEEIDPKDQA</sequence>
<accession>A0A560CQK9</accession>
<comment type="caution">
    <text evidence="1">The sequence shown here is derived from an EMBL/GenBank/DDBJ whole genome shotgun (WGS) entry which is preliminary data.</text>
</comment>
<dbReference type="AlphaFoldDB" id="A0A560CQK9"/>
<evidence type="ECO:0000313" key="2">
    <source>
        <dbReference type="Proteomes" id="UP000318529"/>
    </source>
</evidence>
<reference evidence="1 2" key="1">
    <citation type="submission" date="2019-06" db="EMBL/GenBank/DDBJ databases">
        <title>Genomic Encyclopedia of Type Strains, Phase IV (KMG-V): Genome sequencing to study the core and pangenomes of soil and plant-associated prokaryotes.</title>
        <authorList>
            <person name="Whitman W."/>
        </authorList>
    </citation>
    <scope>NUCLEOTIDE SEQUENCE [LARGE SCALE GENOMIC DNA]</scope>
    <source>
        <strain evidence="1 2">BR 11650</strain>
    </source>
</reference>
<gene>
    <name evidence="1" type="ORF">FBZ83_1018</name>
</gene>
<dbReference type="RefSeq" id="WP_145680536.1">
    <property type="nucleotide sequence ID" value="NZ_VITH01000001.1"/>
</dbReference>
<proteinExistence type="predicted"/>